<sequence>MADYKDGTHIIDESRESPRGADYDDVVRGEFAPLHRKLKSRHLQMIAIGGIIGPGLLVGSGNALRLAGPGGILISFSLVGMIVFFVMQSLGELATVIPVSGSFIDYATRCVDGALAFALGWAYWYLWLTVLANEYNAISLVVMYWTDTVPQWAWIIIFWLIFISLSMLGVLAYGEVEFWLSLIKVISISIFFILAIAISTGGIGPQKIGFKYWNDPGAFADSINGVARTFVIAGTLYAGTEMVGITAGESANPRRAVPRAINQVFWRILIFYVGMMFFIGILIPYNDSRLLGKGSKTAASPLTIALSDAKIAPAAHLINALIVISVLSAGNSSLYVASRTITHMARNKMAPKFLGWTDKRGVPWVALLFTNIFACIAFLSQSSSAGTLYNALITLSGVAPFIVWAVIELVHIKFRQALKAQGQSVDDLPFKALWYPYGTYACLAANVFLIFFQGYTCFLNPFSAQDFVINYILLPVFLIFYLVYKFWHKTKFVHPHEADIWTGRREDIGKSPEQEAKEKSLLHRIRNFVIG</sequence>
<keyword evidence="6 7" id="KW-0472">Membrane</keyword>
<dbReference type="OrthoDB" id="3900342at2759"/>
<feature type="domain" description="Amino acid permease/ SLC12A" evidence="8">
    <location>
        <begin position="42"/>
        <end position="493"/>
    </location>
</feature>
<feature type="transmembrane region" description="Helical" evidence="7">
    <location>
        <begin position="152"/>
        <end position="172"/>
    </location>
</feature>
<dbReference type="Pfam" id="PF00324">
    <property type="entry name" value="AA_permease"/>
    <property type="match status" value="1"/>
</dbReference>
<evidence type="ECO:0000313" key="9">
    <source>
        <dbReference type="EMBL" id="KAF1999720.1"/>
    </source>
</evidence>
<gene>
    <name evidence="9" type="ORF">P154DRAFT_554576</name>
</gene>
<feature type="transmembrane region" description="Helical" evidence="7">
    <location>
        <begin position="467"/>
        <end position="484"/>
    </location>
</feature>
<evidence type="ECO:0000256" key="7">
    <source>
        <dbReference type="SAM" id="Phobius"/>
    </source>
</evidence>
<dbReference type="Gene3D" id="1.20.1740.10">
    <property type="entry name" value="Amino acid/polyamine transporter I"/>
    <property type="match status" value="1"/>
</dbReference>
<dbReference type="PANTHER" id="PTHR43341:SF26">
    <property type="entry name" value="GENERAL AMINO ACID PERMEASE AGP3"/>
    <property type="match status" value="1"/>
</dbReference>
<comment type="subcellular location">
    <subcellularLocation>
        <location evidence="1">Membrane</location>
        <topology evidence="1">Multi-pass membrane protein</topology>
    </subcellularLocation>
</comment>
<dbReference type="PIRSF" id="PIRSF006060">
    <property type="entry name" value="AA_transporter"/>
    <property type="match status" value="1"/>
</dbReference>
<dbReference type="InterPro" id="IPR050524">
    <property type="entry name" value="APC_YAT"/>
</dbReference>
<dbReference type="InterPro" id="IPR004841">
    <property type="entry name" value="AA-permease/SLC12A_dom"/>
</dbReference>
<dbReference type="PANTHER" id="PTHR43341">
    <property type="entry name" value="AMINO ACID PERMEASE"/>
    <property type="match status" value="1"/>
</dbReference>
<protein>
    <submittedName>
        <fullName evidence="9">Amino acid permease</fullName>
    </submittedName>
</protein>
<feature type="transmembrane region" description="Helical" evidence="7">
    <location>
        <begin position="361"/>
        <end position="379"/>
    </location>
</feature>
<evidence type="ECO:0000313" key="10">
    <source>
        <dbReference type="Proteomes" id="UP000799779"/>
    </source>
</evidence>
<feature type="transmembrane region" description="Helical" evidence="7">
    <location>
        <begin position="264"/>
        <end position="285"/>
    </location>
</feature>
<dbReference type="GO" id="GO:0016020">
    <property type="term" value="C:membrane"/>
    <property type="evidence" value="ECO:0007669"/>
    <property type="project" value="UniProtKB-SubCell"/>
</dbReference>
<keyword evidence="10" id="KW-1185">Reference proteome</keyword>
<evidence type="ECO:0000256" key="3">
    <source>
        <dbReference type="ARBA" id="ARBA00022692"/>
    </source>
</evidence>
<feature type="transmembrane region" description="Helical" evidence="7">
    <location>
        <begin position="391"/>
        <end position="412"/>
    </location>
</feature>
<dbReference type="PROSITE" id="PS00218">
    <property type="entry name" value="AMINO_ACID_PERMEASE_1"/>
    <property type="match status" value="1"/>
</dbReference>
<keyword evidence="2" id="KW-0813">Transport</keyword>
<dbReference type="FunFam" id="1.20.1740.10:FF:000001">
    <property type="entry name" value="Amino acid permease"/>
    <property type="match status" value="1"/>
</dbReference>
<keyword evidence="5 7" id="KW-1133">Transmembrane helix</keyword>
<evidence type="ECO:0000256" key="2">
    <source>
        <dbReference type="ARBA" id="ARBA00022448"/>
    </source>
</evidence>
<feature type="transmembrane region" description="Helical" evidence="7">
    <location>
        <begin position="317"/>
        <end position="341"/>
    </location>
</feature>
<dbReference type="GO" id="GO:0015171">
    <property type="term" value="F:amino acid transmembrane transporter activity"/>
    <property type="evidence" value="ECO:0007669"/>
    <property type="project" value="TreeGrafter"/>
</dbReference>
<dbReference type="InterPro" id="IPR004840">
    <property type="entry name" value="Amino_acid_permease_CS"/>
</dbReference>
<keyword evidence="3 7" id="KW-0812">Transmembrane</keyword>
<accession>A0A6A5WCZ8</accession>
<dbReference type="AlphaFoldDB" id="A0A6A5WCZ8"/>
<feature type="transmembrane region" description="Helical" evidence="7">
    <location>
        <begin position="43"/>
        <end position="64"/>
    </location>
</feature>
<feature type="transmembrane region" description="Helical" evidence="7">
    <location>
        <begin position="178"/>
        <end position="198"/>
    </location>
</feature>
<dbReference type="Proteomes" id="UP000799779">
    <property type="component" value="Unassembled WGS sequence"/>
</dbReference>
<evidence type="ECO:0000256" key="5">
    <source>
        <dbReference type="ARBA" id="ARBA00022989"/>
    </source>
</evidence>
<evidence type="ECO:0000259" key="8">
    <source>
        <dbReference type="Pfam" id="PF00324"/>
    </source>
</evidence>
<feature type="transmembrane region" description="Helical" evidence="7">
    <location>
        <begin position="433"/>
        <end position="455"/>
    </location>
</feature>
<feature type="transmembrane region" description="Helical" evidence="7">
    <location>
        <begin position="71"/>
        <end position="90"/>
    </location>
</feature>
<evidence type="ECO:0000256" key="1">
    <source>
        <dbReference type="ARBA" id="ARBA00004141"/>
    </source>
</evidence>
<dbReference type="EMBL" id="ML977593">
    <property type="protein sequence ID" value="KAF1999720.1"/>
    <property type="molecule type" value="Genomic_DNA"/>
</dbReference>
<reference evidence="9" key="1">
    <citation type="journal article" date="2020" name="Stud. Mycol.">
        <title>101 Dothideomycetes genomes: a test case for predicting lifestyles and emergence of pathogens.</title>
        <authorList>
            <person name="Haridas S."/>
            <person name="Albert R."/>
            <person name="Binder M."/>
            <person name="Bloem J."/>
            <person name="Labutti K."/>
            <person name="Salamov A."/>
            <person name="Andreopoulos B."/>
            <person name="Baker S."/>
            <person name="Barry K."/>
            <person name="Bills G."/>
            <person name="Bluhm B."/>
            <person name="Cannon C."/>
            <person name="Castanera R."/>
            <person name="Culley D."/>
            <person name="Daum C."/>
            <person name="Ezra D."/>
            <person name="Gonzalez J."/>
            <person name="Henrissat B."/>
            <person name="Kuo A."/>
            <person name="Liang C."/>
            <person name="Lipzen A."/>
            <person name="Lutzoni F."/>
            <person name="Magnuson J."/>
            <person name="Mondo S."/>
            <person name="Nolan M."/>
            <person name="Ohm R."/>
            <person name="Pangilinan J."/>
            <person name="Park H.-J."/>
            <person name="Ramirez L."/>
            <person name="Alfaro M."/>
            <person name="Sun H."/>
            <person name="Tritt A."/>
            <person name="Yoshinaga Y."/>
            <person name="Zwiers L.-H."/>
            <person name="Turgeon B."/>
            <person name="Goodwin S."/>
            <person name="Spatafora J."/>
            <person name="Crous P."/>
            <person name="Grigoriev I."/>
        </authorList>
    </citation>
    <scope>NUCLEOTIDE SEQUENCE</scope>
    <source>
        <strain evidence="9">CBS 123094</strain>
    </source>
</reference>
<organism evidence="9 10">
    <name type="scientific">Amniculicola lignicola CBS 123094</name>
    <dbReference type="NCBI Taxonomy" id="1392246"/>
    <lineage>
        <taxon>Eukaryota</taxon>
        <taxon>Fungi</taxon>
        <taxon>Dikarya</taxon>
        <taxon>Ascomycota</taxon>
        <taxon>Pezizomycotina</taxon>
        <taxon>Dothideomycetes</taxon>
        <taxon>Pleosporomycetidae</taxon>
        <taxon>Pleosporales</taxon>
        <taxon>Amniculicolaceae</taxon>
        <taxon>Amniculicola</taxon>
    </lineage>
</organism>
<evidence type="ECO:0000256" key="6">
    <source>
        <dbReference type="ARBA" id="ARBA00023136"/>
    </source>
</evidence>
<keyword evidence="4" id="KW-0029">Amino-acid transport</keyword>
<name>A0A6A5WCZ8_9PLEO</name>
<proteinExistence type="predicted"/>
<evidence type="ECO:0000256" key="4">
    <source>
        <dbReference type="ARBA" id="ARBA00022970"/>
    </source>
</evidence>